<dbReference type="EMBL" id="DF973298">
    <property type="protein sequence ID" value="GAU24860.1"/>
    <property type="molecule type" value="Genomic_DNA"/>
</dbReference>
<protein>
    <recommendedName>
        <fullName evidence="5">Transmembrane protein</fullName>
    </recommendedName>
</protein>
<dbReference type="Proteomes" id="UP000242715">
    <property type="component" value="Unassembled WGS sequence"/>
</dbReference>
<dbReference type="PANTHER" id="PTHR34064">
    <property type="entry name" value="OS04G0672300 PROTEIN"/>
    <property type="match status" value="1"/>
</dbReference>
<dbReference type="PANTHER" id="PTHR34064:SF4">
    <property type="entry name" value="PROTEIN, PUTATIVE-RELATED"/>
    <property type="match status" value="1"/>
</dbReference>
<gene>
    <name evidence="3" type="ORF">TSUD_115850</name>
</gene>
<feature type="compositionally biased region" description="Polar residues" evidence="1">
    <location>
        <begin position="139"/>
        <end position="151"/>
    </location>
</feature>
<keyword evidence="2" id="KW-1133">Transmembrane helix</keyword>
<evidence type="ECO:0000313" key="3">
    <source>
        <dbReference type="EMBL" id="GAU24860.1"/>
    </source>
</evidence>
<name>A0A2Z6MMN5_TRISU</name>
<organism evidence="3 4">
    <name type="scientific">Trifolium subterraneum</name>
    <name type="common">Subterranean clover</name>
    <dbReference type="NCBI Taxonomy" id="3900"/>
    <lineage>
        <taxon>Eukaryota</taxon>
        <taxon>Viridiplantae</taxon>
        <taxon>Streptophyta</taxon>
        <taxon>Embryophyta</taxon>
        <taxon>Tracheophyta</taxon>
        <taxon>Spermatophyta</taxon>
        <taxon>Magnoliopsida</taxon>
        <taxon>eudicotyledons</taxon>
        <taxon>Gunneridae</taxon>
        <taxon>Pentapetalae</taxon>
        <taxon>rosids</taxon>
        <taxon>fabids</taxon>
        <taxon>Fabales</taxon>
        <taxon>Fabaceae</taxon>
        <taxon>Papilionoideae</taxon>
        <taxon>50 kb inversion clade</taxon>
        <taxon>NPAAA clade</taxon>
        <taxon>Hologalegina</taxon>
        <taxon>IRL clade</taxon>
        <taxon>Trifolieae</taxon>
        <taxon>Trifolium</taxon>
    </lineage>
</organism>
<keyword evidence="2" id="KW-0812">Transmembrane</keyword>
<dbReference type="AlphaFoldDB" id="A0A2Z6MMN5"/>
<accession>A0A2Z6MMN5</accession>
<evidence type="ECO:0000313" key="4">
    <source>
        <dbReference type="Proteomes" id="UP000242715"/>
    </source>
</evidence>
<feature type="region of interest" description="Disordered" evidence="1">
    <location>
        <begin position="139"/>
        <end position="167"/>
    </location>
</feature>
<proteinExistence type="predicted"/>
<dbReference type="OrthoDB" id="683938at2759"/>
<reference evidence="4" key="1">
    <citation type="journal article" date="2017" name="Front. Plant Sci.">
        <title>Climate Clever Clovers: New Paradigm to Reduce the Environmental Footprint of Ruminants by Breeding Low Methanogenic Forages Utilizing Haplotype Variation.</title>
        <authorList>
            <person name="Kaur P."/>
            <person name="Appels R."/>
            <person name="Bayer P.E."/>
            <person name="Keeble-Gagnere G."/>
            <person name="Wang J."/>
            <person name="Hirakawa H."/>
            <person name="Shirasawa K."/>
            <person name="Vercoe P."/>
            <person name="Stefanova K."/>
            <person name="Durmic Z."/>
            <person name="Nichols P."/>
            <person name="Revell C."/>
            <person name="Isobe S.N."/>
            <person name="Edwards D."/>
            <person name="Erskine W."/>
        </authorList>
    </citation>
    <scope>NUCLEOTIDE SEQUENCE [LARGE SCALE GENOMIC DNA]</scope>
    <source>
        <strain evidence="4">cv. Daliak</strain>
    </source>
</reference>
<evidence type="ECO:0000256" key="1">
    <source>
        <dbReference type="SAM" id="MobiDB-lite"/>
    </source>
</evidence>
<keyword evidence="2" id="KW-0472">Membrane</keyword>
<feature type="transmembrane region" description="Helical" evidence="2">
    <location>
        <begin position="184"/>
        <end position="204"/>
    </location>
</feature>
<evidence type="ECO:0000256" key="2">
    <source>
        <dbReference type="SAM" id="Phobius"/>
    </source>
</evidence>
<sequence length="223" mass="24110">MEENPKLDLSSSSSCYYGCGDNGFEMDQKGMLVSDHVNSSSPSSSSYQYTTEKAESYVIDMDAFSSTIINKDSSNPNSRITRSLSRKGSQRVVDRKINGLTTLQIHDNKDCLSAMCSPIGVCTPILPAAMAAVSADHSTNPHAHQQSNIGGTTTATTTTTEGRSLTRRNSFIRSSSWTVDPKRVLIFFATLSSMGTMLLIYFTLVSNKQNADEYLGALGGSSE</sequence>
<keyword evidence="4" id="KW-1185">Reference proteome</keyword>
<evidence type="ECO:0008006" key="5">
    <source>
        <dbReference type="Google" id="ProtNLM"/>
    </source>
</evidence>